<reference evidence="3" key="1">
    <citation type="journal article" date="2019" name="Int. J. Syst. Evol. Microbiol.">
        <title>The Global Catalogue of Microorganisms (GCM) 10K type strain sequencing project: providing services to taxonomists for standard genome sequencing and annotation.</title>
        <authorList>
            <consortium name="The Broad Institute Genomics Platform"/>
            <consortium name="The Broad Institute Genome Sequencing Center for Infectious Disease"/>
            <person name="Wu L."/>
            <person name="Ma J."/>
        </authorList>
    </citation>
    <scope>NUCLEOTIDE SEQUENCE [LARGE SCALE GENOMIC DNA]</scope>
    <source>
        <strain evidence="3">CCUG 59858</strain>
    </source>
</reference>
<evidence type="ECO:0000313" key="2">
    <source>
        <dbReference type="EMBL" id="MFC3907496.1"/>
    </source>
</evidence>
<sequence length="606" mass="70791">MKKSIFNELIFSALRGNYSALSRLEEYGKENYGVEMGFLEHEKERACKEIEKALAQNPEDSNALTLKGFMHYISYLNDKKNNKENEEELANAMTLLTRACQLDNSNAMVYLIQLNRIRTRREQHVTWSLEYDSLEVNYFMRACQLNNPEALHRFGAISRAEWSTEQNFEAEIKNRNAAADLGHTKALIGLAVCYEHGSWYRRRYSDHQQRAMQCLNRACELGDSDAMIAIANQYLSGRLVRRNISQVINYLARAMELNNYKAYCRQAELILEGVIERYDLDRVCQLYYQSYCIQQNNSALFRLQYLWKEYKWPPALQAWLLIAISSNNLAKAKEIYSSYPDILKKLYYPLDEPFLKPLLAFLQQQPVPDYHLINYLQFRHLLNKHKDKEAFTYYEKYLLTDNYAEASELFRMANMQLFDFEPTNLNQQPFEGPKKACLLLLRGYLKERNRDCYSLLISLLSTILATSEGRNLASYNTREHNQLITQLKNRIDTLLADYNIAIQKLRNLDDQLPQVPVKHDYKDIPCCFFRRFSKEIHTTAQITVQLTEALSKPNLLTSLITKWEHTLRTSPYSAIFWPVIAFANHINELFLPPVPSMVSSLSLPCS</sequence>
<keyword evidence="1" id="KW-0175">Coiled coil</keyword>
<dbReference type="Gene3D" id="1.25.40.10">
    <property type="entry name" value="Tetratricopeptide repeat domain"/>
    <property type="match status" value="1"/>
</dbReference>
<dbReference type="PANTHER" id="PTHR11102">
    <property type="entry name" value="SEL-1-LIKE PROTEIN"/>
    <property type="match status" value="1"/>
</dbReference>
<comment type="caution">
    <text evidence="2">The sequence shown here is derived from an EMBL/GenBank/DDBJ whole genome shotgun (WGS) entry which is preliminary data.</text>
</comment>
<gene>
    <name evidence="2" type="ORF">ACFORL_00195</name>
</gene>
<proteinExistence type="predicted"/>
<dbReference type="EMBL" id="JBHSAB010000001">
    <property type="protein sequence ID" value="MFC3907496.1"/>
    <property type="molecule type" value="Genomic_DNA"/>
</dbReference>
<dbReference type="InterPro" id="IPR011990">
    <property type="entry name" value="TPR-like_helical_dom_sf"/>
</dbReference>
<protein>
    <submittedName>
        <fullName evidence="2">Tetratricopeptide repeat protein</fullName>
    </submittedName>
</protein>
<dbReference type="InterPro" id="IPR006597">
    <property type="entry name" value="Sel1-like"/>
</dbReference>
<organism evidence="2 3">
    <name type="scientific">Legionella dresdenensis</name>
    <dbReference type="NCBI Taxonomy" id="450200"/>
    <lineage>
        <taxon>Bacteria</taxon>
        <taxon>Pseudomonadati</taxon>
        <taxon>Pseudomonadota</taxon>
        <taxon>Gammaproteobacteria</taxon>
        <taxon>Legionellales</taxon>
        <taxon>Legionellaceae</taxon>
        <taxon>Legionella</taxon>
    </lineage>
</organism>
<dbReference type="Proteomes" id="UP001595758">
    <property type="component" value="Unassembled WGS sequence"/>
</dbReference>
<keyword evidence="3" id="KW-1185">Reference proteome</keyword>
<dbReference type="SMART" id="SM00671">
    <property type="entry name" value="SEL1"/>
    <property type="match status" value="3"/>
</dbReference>
<dbReference type="SUPFAM" id="SSF81901">
    <property type="entry name" value="HCP-like"/>
    <property type="match status" value="1"/>
</dbReference>
<dbReference type="RefSeq" id="WP_382339910.1">
    <property type="nucleotide sequence ID" value="NZ_JBHSAB010000001.1"/>
</dbReference>
<dbReference type="PANTHER" id="PTHR11102:SF160">
    <property type="entry name" value="ERAD-ASSOCIATED E3 UBIQUITIN-PROTEIN LIGASE COMPONENT HRD3"/>
    <property type="match status" value="1"/>
</dbReference>
<evidence type="ECO:0000313" key="3">
    <source>
        <dbReference type="Proteomes" id="UP001595758"/>
    </source>
</evidence>
<name>A0ABV8CB75_9GAMM</name>
<feature type="coiled-coil region" evidence="1">
    <location>
        <begin position="484"/>
        <end position="511"/>
    </location>
</feature>
<accession>A0ABV8CB75</accession>
<dbReference type="InterPro" id="IPR050767">
    <property type="entry name" value="Sel1_AlgK"/>
</dbReference>
<evidence type="ECO:0000256" key="1">
    <source>
        <dbReference type="SAM" id="Coils"/>
    </source>
</evidence>